<evidence type="ECO:0008006" key="4">
    <source>
        <dbReference type="Google" id="ProtNLM"/>
    </source>
</evidence>
<dbReference type="Gene3D" id="3.40.50.1820">
    <property type="entry name" value="alpha/beta hydrolase"/>
    <property type="match status" value="1"/>
</dbReference>
<sequence length="209" mass="21733">VGLCAGAAVALHTALADPRVVGTALVNPGRFVLGGGVTQEEAIGTAVKPAAAYLPRLTEPAAWKAILRQDRKAARIARGLSERAVRRLRIGAVRLCAGLMGRGGAPDDPVSGFKTLSERGVPVLMVHSEGDVTLGELEAQAGAGGGRLRRMPGLRMERLPAADHSLMERAARERFATLLDELLDGIGSRRAAPPAGDSLSAESLRQPAA</sequence>
<dbReference type="Proteomes" id="UP001227317">
    <property type="component" value="Unassembled WGS sequence"/>
</dbReference>
<dbReference type="EMBL" id="JAUJFI010000187">
    <property type="protein sequence ID" value="MDQ2105978.1"/>
    <property type="molecule type" value="Genomic_DNA"/>
</dbReference>
<dbReference type="SUPFAM" id="SSF53474">
    <property type="entry name" value="alpha/beta-Hydrolases"/>
    <property type="match status" value="1"/>
</dbReference>
<evidence type="ECO:0000313" key="3">
    <source>
        <dbReference type="Proteomes" id="UP001227317"/>
    </source>
</evidence>
<evidence type="ECO:0000313" key="2">
    <source>
        <dbReference type="EMBL" id="MDQ2105978.1"/>
    </source>
</evidence>
<name>A0ABU0WP13_9PROT</name>
<feature type="region of interest" description="Disordered" evidence="1">
    <location>
        <begin position="189"/>
        <end position="209"/>
    </location>
</feature>
<dbReference type="InterPro" id="IPR029058">
    <property type="entry name" value="AB_hydrolase_fold"/>
</dbReference>
<protein>
    <recommendedName>
        <fullName evidence="4">Alpha/beta hydrolase</fullName>
    </recommendedName>
</protein>
<accession>A0ABU0WP13</accession>
<comment type="caution">
    <text evidence="2">The sequence shown here is derived from an EMBL/GenBank/DDBJ whole genome shotgun (WGS) entry which is preliminary data.</text>
</comment>
<proteinExistence type="predicted"/>
<reference evidence="2 3" key="1">
    <citation type="submission" date="2023-06" db="EMBL/GenBank/DDBJ databases">
        <title>Azospirillum isscasensis sp.nov, a bacterium isolated from rhizosphere soil of rice.</title>
        <authorList>
            <person name="Wang H."/>
        </authorList>
    </citation>
    <scope>NUCLEOTIDE SEQUENCE [LARGE SCALE GENOMIC DNA]</scope>
    <source>
        <strain evidence="2 3">C340-1</strain>
    </source>
</reference>
<keyword evidence="3" id="KW-1185">Reference proteome</keyword>
<gene>
    <name evidence="2" type="ORF">QSG27_25005</name>
</gene>
<feature type="non-terminal residue" evidence="2">
    <location>
        <position position="1"/>
    </location>
</feature>
<organism evidence="2 3">
    <name type="scientific">Azospirillum isscasi</name>
    <dbReference type="NCBI Taxonomy" id="3053926"/>
    <lineage>
        <taxon>Bacteria</taxon>
        <taxon>Pseudomonadati</taxon>
        <taxon>Pseudomonadota</taxon>
        <taxon>Alphaproteobacteria</taxon>
        <taxon>Rhodospirillales</taxon>
        <taxon>Azospirillaceae</taxon>
        <taxon>Azospirillum</taxon>
    </lineage>
</organism>
<evidence type="ECO:0000256" key="1">
    <source>
        <dbReference type="SAM" id="MobiDB-lite"/>
    </source>
</evidence>